<evidence type="ECO:0000313" key="2">
    <source>
        <dbReference type="Proteomes" id="UP000554235"/>
    </source>
</evidence>
<gene>
    <name evidence="1" type="ORF">FALBO_1774</name>
</gene>
<keyword evidence="2" id="KW-1185">Reference proteome</keyword>
<sequence>MLVRDSRRLILFVAPTLLLVIFAIRLYCNQSVFPENVKAWVPPRLSKAFGKGEEPVYANETLSGDVPDAQTTPVNGAIEVAPQEGDQLDDTLIPQGADSTHQEVFSVSTKDRKYFPIEFGDGFRALNPNIIPHPTLEETWIIVAQWRHDDGEESSPWFTELVCNAAFQDGALRCLQSPMNLPVAATVGGNCEGDLSYFNWNFGPHDARVFFGPEKPYTTYGSNSGFTCFGQWVQDFRTLVDWKGDRGNLSEFRVGTELQRPTQWNPIEKNWFLFWDSSGTMYTHYDITPKRVFAQVNGDGSVGPDLAPLAEASDQQCLAKYLPKLAPELESIHQTTNSLQITMCRRDDPMCVPDDSNTFIMMIYQHKTFYNYHSVYEPYVILFRRHAPFEIHAMSRQPLWIHGRQRHPDKDTSDMFYVTSMSWRQKGQTYHGHIDDELFLAFGIEDERTAGINLLADDMLKNLGLCMEA</sequence>
<evidence type="ECO:0000313" key="1">
    <source>
        <dbReference type="EMBL" id="KAF4471314.1"/>
    </source>
</evidence>
<reference evidence="1 2" key="1">
    <citation type="submission" date="2020-01" db="EMBL/GenBank/DDBJ databases">
        <title>Identification and distribution of gene clusters putatively required for synthesis of sphingolipid metabolism inhibitors in phylogenetically diverse species of the filamentous fungus Fusarium.</title>
        <authorList>
            <person name="Kim H.-S."/>
            <person name="Busman M."/>
            <person name="Brown D.W."/>
            <person name="Divon H."/>
            <person name="Uhlig S."/>
            <person name="Proctor R.H."/>
        </authorList>
    </citation>
    <scope>NUCLEOTIDE SEQUENCE [LARGE SCALE GENOMIC DNA]</scope>
    <source>
        <strain evidence="1 2">NRRL 20459</strain>
    </source>
</reference>
<dbReference type="OrthoDB" id="2522565at2759"/>
<dbReference type="AlphaFoldDB" id="A0A8H4PD91"/>
<proteinExistence type="predicted"/>
<protein>
    <submittedName>
        <fullName evidence="1">Uncharacterized protein</fullName>
    </submittedName>
</protein>
<accession>A0A8H4PD91</accession>
<organism evidence="1 2">
    <name type="scientific">Fusarium albosuccineum</name>
    <dbReference type="NCBI Taxonomy" id="1237068"/>
    <lineage>
        <taxon>Eukaryota</taxon>
        <taxon>Fungi</taxon>
        <taxon>Dikarya</taxon>
        <taxon>Ascomycota</taxon>
        <taxon>Pezizomycotina</taxon>
        <taxon>Sordariomycetes</taxon>
        <taxon>Hypocreomycetidae</taxon>
        <taxon>Hypocreales</taxon>
        <taxon>Nectriaceae</taxon>
        <taxon>Fusarium</taxon>
        <taxon>Fusarium decemcellulare species complex</taxon>
    </lineage>
</organism>
<comment type="caution">
    <text evidence="1">The sequence shown here is derived from an EMBL/GenBank/DDBJ whole genome shotgun (WGS) entry which is preliminary data.</text>
</comment>
<dbReference type="EMBL" id="JAADYS010000225">
    <property type="protein sequence ID" value="KAF4471314.1"/>
    <property type="molecule type" value="Genomic_DNA"/>
</dbReference>
<dbReference type="Proteomes" id="UP000554235">
    <property type="component" value="Unassembled WGS sequence"/>
</dbReference>
<name>A0A8H4PD91_9HYPO</name>